<dbReference type="EMBL" id="UOEM01000036">
    <property type="protein sequence ID" value="VAW11882.1"/>
    <property type="molecule type" value="Genomic_DNA"/>
</dbReference>
<sequence length="44" mass="4375">MKSVLGGFILLALVAVGAAIALDAMDFSSKSTFTSQSGSVRLGG</sequence>
<dbReference type="AlphaFoldDB" id="A0A3B0TBK5"/>
<protein>
    <submittedName>
        <fullName evidence="1">Uncharacterized protein</fullName>
    </submittedName>
</protein>
<name>A0A3B0TBK5_9ZZZZ</name>
<evidence type="ECO:0000313" key="1">
    <source>
        <dbReference type="EMBL" id="VAW11882.1"/>
    </source>
</evidence>
<gene>
    <name evidence="1" type="ORF">MNBD_ALPHA09-1481</name>
</gene>
<proteinExistence type="predicted"/>
<accession>A0A3B0TBK5</accession>
<reference evidence="1" key="1">
    <citation type="submission" date="2018-06" db="EMBL/GenBank/DDBJ databases">
        <authorList>
            <person name="Zhirakovskaya E."/>
        </authorList>
    </citation>
    <scope>NUCLEOTIDE SEQUENCE</scope>
</reference>
<organism evidence="1">
    <name type="scientific">hydrothermal vent metagenome</name>
    <dbReference type="NCBI Taxonomy" id="652676"/>
    <lineage>
        <taxon>unclassified sequences</taxon>
        <taxon>metagenomes</taxon>
        <taxon>ecological metagenomes</taxon>
    </lineage>
</organism>